<dbReference type="GO" id="GO:0015935">
    <property type="term" value="C:small ribosomal subunit"/>
    <property type="evidence" value="ECO:0007669"/>
    <property type="project" value="InterPro"/>
</dbReference>
<keyword evidence="3 7" id="KW-0694">RNA-binding</keyword>
<evidence type="ECO:0000259" key="11">
    <source>
        <dbReference type="SMART" id="SM01390"/>
    </source>
</evidence>
<comment type="similarity">
    <text evidence="1 7 8">Belongs to the universal ribosomal protein uS4 family.</text>
</comment>
<dbReference type="InterPro" id="IPR002942">
    <property type="entry name" value="S4_RNA-bd"/>
</dbReference>
<feature type="domain" description="RNA-binding S4" evidence="10">
    <location>
        <begin position="92"/>
        <end position="156"/>
    </location>
</feature>
<dbReference type="GO" id="GO:0019843">
    <property type="term" value="F:rRNA binding"/>
    <property type="evidence" value="ECO:0007669"/>
    <property type="project" value="UniProtKB-UniRule"/>
</dbReference>
<dbReference type="InterPro" id="IPR036986">
    <property type="entry name" value="S4_RNA-bd_sf"/>
</dbReference>
<dbReference type="SUPFAM" id="SSF55174">
    <property type="entry name" value="Alpha-L RNA-binding motif"/>
    <property type="match status" value="1"/>
</dbReference>
<evidence type="ECO:0000256" key="1">
    <source>
        <dbReference type="ARBA" id="ARBA00007465"/>
    </source>
</evidence>
<dbReference type="NCBIfam" id="NF003717">
    <property type="entry name" value="PRK05327.1"/>
    <property type="match status" value="1"/>
</dbReference>
<comment type="caution">
    <text evidence="12">The sequence shown here is derived from an EMBL/GenBank/DDBJ whole genome shotgun (WGS) entry which is preliminary data.</text>
</comment>
<dbReference type="InterPro" id="IPR005709">
    <property type="entry name" value="Ribosomal_uS4_bac-type"/>
</dbReference>
<dbReference type="PROSITE" id="PS00632">
    <property type="entry name" value="RIBOSOMAL_S4"/>
    <property type="match status" value="1"/>
</dbReference>
<dbReference type="GO" id="GO:0003735">
    <property type="term" value="F:structural constituent of ribosome"/>
    <property type="evidence" value="ECO:0007669"/>
    <property type="project" value="InterPro"/>
</dbReference>
<dbReference type="FunFam" id="3.10.290.10:FF:000001">
    <property type="entry name" value="30S ribosomal protein S4"/>
    <property type="match status" value="1"/>
</dbReference>
<feature type="compositionally biased region" description="Basic residues" evidence="9">
    <location>
        <begin position="1"/>
        <end position="14"/>
    </location>
</feature>
<feature type="region of interest" description="Disordered" evidence="9">
    <location>
        <begin position="1"/>
        <end position="40"/>
    </location>
</feature>
<dbReference type="GO" id="GO:0006412">
    <property type="term" value="P:translation"/>
    <property type="evidence" value="ECO:0007669"/>
    <property type="project" value="UniProtKB-UniRule"/>
</dbReference>
<evidence type="ECO:0000256" key="7">
    <source>
        <dbReference type="HAMAP-Rule" id="MF_01306"/>
    </source>
</evidence>
<comment type="subunit">
    <text evidence="7">Part of the 30S ribosomal subunit. Contacts protein S5. The interaction surface between S4 and S5 is involved in control of translational fidelity.</text>
</comment>
<accession>A0A9X2L238</accession>
<evidence type="ECO:0000256" key="3">
    <source>
        <dbReference type="ARBA" id="ARBA00022884"/>
    </source>
</evidence>
<dbReference type="SMART" id="SM00363">
    <property type="entry name" value="S4"/>
    <property type="match status" value="1"/>
</dbReference>
<dbReference type="Proteomes" id="UP001139125">
    <property type="component" value="Unassembled WGS sequence"/>
</dbReference>
<organism evidence="12 13">
    <name type="scientific">Gracilimonas sediminicola</name>
    <dbReference type="NCBI Taxonomy" id="2952158"/>
    <lineage>
        <taxon>Bacteria</taxon>
        <taxon>Pseudomonadati</taxon>
        <taxon>Balneolota</taxon>
        <taxon>Balneolia</taxon>
        <taxon>Balneolales</taxon>
        <taxon>Balneolaceae</taxon>
        <taxon>Gracilimonas</taxon>
    </lineage>
</organism>
<dbReference type="InterPro" id="IPR018079">
    <property type="entry name" value="Ribosomal_uS4_CS"/>
</dbReference>
<dbReference type="PANTHER" id="PTHR11831:SF4">
    <property type="entry name" value="SMALL RIBOSOMAL SUBUNIT PROTEIN US4M"/>
    <property type="match status" value="1"/>
</dbReference>
<keyword evidence="2 7" id="KW-0699">rRNA-binding</keyword>
<evidence type="ECO:0000256" key="4">
    <source>
        <dbReference type="ARBA" id="ARBA00022980"/>
    </source>
</evidence>
<feature type="domain" description="Small ribosomal subunit protein uS4 N-terminal" evidence="11">
    <location>
        <begin position="3"/>
        <end position="91"/>
    </location>
</feature>
<evidence type="ECO:0000313" key="13">
    <source>
        <dbReference type="Proteomes" id="UP001139125"/>
    </source>
</evidence>
<keyword evidence="13" id="KW-1185">Reference proteome</keyword>
<protein>
    <recommendedName>
        <fullName evidence="6 7">Small ribosomal subunit protein uS4</fullName>
    </recommendedName>
</protein>
<evidence type="ECO:0000256" key="8">
    <source>
        <dbReference type="RuleBase" id="RU003699"/>
    </source>
</evidence>
<name>A0A9X2L238_9BACT</name>
<evidence type="ECO:0000256" key="5">
    <source>
        <dbReference type="ARBA" id="ARBA00023274"/>
    </source>
</evidence>
<reference evidence="12" key="1">
    <citation type="submission" date="2022-06" db="EMBL/GenBank/DDBJ databases">
        <title>Gracilimonas sp. CAU 1638 isolated from sea sediment.</title>
        <authorList>
            <person name="Kim W."/>
        </authorList>
    </citation>
    <scope>NUCLEOTIDE SEQUENCE</scope>
    <source>
        <strain evidence="12">CAU 1638</strain>
    </source>
</reference>
<feature type="compositionally biased region" description="Basic and acidic residues" evidence="9">
    <location>
        <begin position="25"/>
        <end position="40"/>
    </location>
</feature>
<comment type="function">
    <text evidence="7">With S5 and S12 plays an important role in translational accuracy.</text>
</comment>
<evidence type="ECO:0000313" key="12">
    <source>
        <dbReference type="EMBL" id="MCP9290882.1"/>
    </source>
</evidence>
<dbReference type="CDD" id="cd00165">
    <property type="entry name" value="S4"/>
    <property type="match status" value="1"/>
</dbReference>
<dbReference type="GO" id="GO:0042274">
    <property type="term" value="P:ribosomal small subunit biogenesis"/>
    <property type="evidence" value="ECO:0007669"/>
    <property type="project" value="TreeGrafter"/>
</dbReference>
<dbReference type="SMART" id="SM01390">
    <property type="entry name" value="Ribosomal_S4"/>
    <property type="match status" value="1"/>
</dbReference>
<dbReference type="HAMAP" id="MF_01306_B">
    <property type="entry name" value="Ribosomal_uS4_B"/>
    <property type="match status" value="1"/>
</dbReference>
<dbReference type="NCBIfam" id="TIGR01017">
    <property type="entry name" value="rpsD_bact"/>
    <property type="match status" value="1"/>
</dbReference>
<dbReference type="Gene3D" id="1.10.1050.10">
    <property type="entry name" value="Ribosomal Protein S4 Delta 41, Chain A, domain 1"/>
    <property type="match status" value="1"/>
</dbReference>
<keyword evidence="4 7" id="KW-0689">Ribosomal protein</keyword>
<proteinExistence type="inferred from homology"/>
<dbReference type="Gene3D" id="3.10.290.10">
    <property type="entry name" value="RNA-binding S4 domain"/>
    <property type="match status" value="1"/>
</dbReference>
<sequence>MARYRGPKQKKARRFKEPIFGPSKALERKPYGPGEHGRSRFNRKSEYAIQLEEKQKAKYTYGLLEKQFRNLFKAASAQDGVAGENLLQALESRLDNTVFRMGFARTRRQARQLVTHKHVVVNGGVVNIPSYQMSPGDVVSIRPKSRNLEIIEDALDGSSRNKYKWVETDPKSRSGKMLYVPTMEEIPENINVQLIVELYSK</sequence>
<evidence type="ECO:0000256" key="9">
    <source>
        <dbReference type="SAM" id="MobiDB-lite"/>
    </source>
</evidence>
<comment type="function">
    <text evidence="7">One of the primary rRNA binding proteins, it binds directly to 16S rRNA where it nucleates assembly of the body of the 30S subunit.</text>
</comment>
<evidence type="ECO:0000256" key="2">
    <source>
        <dbReference type="ARBA" id="ARBA00022730"/>
    </source>
</evidence>
<dbReference type="InterPro" id="IPR022801">
    <property type="entry name" value="Ribosomal_uS4"/>
</dbReference>
<dbReference type="Pfam" id="PF01479">
    <property type="entry name" value="S4"/>
    <property type="match status" value="1"/>
</dbReference>
<dbReference type="AlphaFoldDB" id="A0A9X2L238"/>
<keyword evidence="5 7" id="KW-0687">Ribonucleoprotein</keyword>
<dbReference type="PANTHER" id="PTHR11831">
    <property type="entry name" value="30S 40S RIBOSOMAL PROTEIN"/>
    <property type="match status" value="1"/>
</dbReference>
<evidence type="ECO:0000259" key="10">
    <source>
        <dbReference type="SMART" id="SM00363"/>
    </source>
</evidence>
<dbReference type="Pfam" id="PF00163">
    <property type="entry name" value="Ribosomal_S4"/>
    <property type="match status" value="1"/>
</dbReference>
<gene>
    <name evidence="7 12" type="primary">rpsD</name>
    <name evidence="12" type="ORF">NM125_04740</name>
</gene>
<evidence type="ECO:0000256" key="6">
    <source>
        <dbReference type="ARBA" id="ARBA00035254"/>
    </source>
</evidence>
<dbReference type="InterPro" id="IPR001912">
    <property type="entry name" value="Ribosomal_uS4_N"/>
</dbReference>
<dbReference type="EMBL" id="JANDBC010000001">
    <property type="protein sequence ID" value="MCP9290882.1"/>
    <property type="molecule type" value="Genomic_DNA"/>
</dbReference>
<dbReference type="PROSITE" id="PS50889">
    <property type="entry name" value="S4"/>
    <property type="match status" value="1"/>
</dbReference>
<dbReference type="RefSeq" id="WP_255133357.1">
    <property type="nucleotide sequence ID" value="NZ_JANDBC010000001.1"/>
</dbReference>